<dbReference type="KEGG" id="mbah:HYN46_08795"/>
<dbReference type="PANTHER" id="PTHR33279">
    <property type="entry name" value="SULFUR CARRIER PROTEIN YEDF-RELATED"/>
    <property type="match status" value="1"/>
</dbReference>
<feature type="domain" description="UPF0033" evidence="2">
    <location>
        <begin position="8"/>
        <end position="32"/>
    </location>
</feature>
<evidence type="ECO:0000259" key="2">
    <source>
        <dbReference type="PROSITE" id="PS01148"/>
    </source>
</evidence>
<dbReference type="Proteomes" id="UP000253940">
    <property type="component" value="Chromosome"/>
</dbReference>
<organism evidence="3 4">
    <name type="scientific">Aquirhabdus parva</name>
    <dbReference type="NCBI Taxonomy" id="2283318"/>
    <lineage>
        <taxon>Bacteria</taxon>
        <taxon>Pseudomonadati</taxon>
        <taxon>Pseudomonadota</taxon>
        <taxon>Gammaproteobacteria</taxon>
        <taxon>Moraxellales</taxon>
        <taxon>Moraxellaceae</taxon>
        <taxon>Aquirhabdus</taxon>
    </lineage>
</organism>
<keyword evidence="4" id="KW-1185">Reference proteome</keyword>
<dbReference type="Pfam" id="PF01206">
    <property type="entry name" value="TusA"/>
    <property type="match status" value="1"/>
</dbReference>
<reference evidence="3 4" key="1">
    <citation type="submission" date="2018-07" db="EMBL/GenBank/DDBJ databases">
        <title>Genome sequencing of Moraxellaceae gen. HYN0046.</title>
        <authorList>
            <person name="Kim M."/>
            <person name="Yi H."/>
        </authorList>
    </citation>
    <scope>NUCLEOTIDE SEQUENCE [LARGE SCALE GENOMIC DNA]</scope>
    <source>
        <strain evidence="3 4">HYN0046</strain>
    </source>
</reference>
<proteinExistence type="inferred from homology"/>
<dbReference type="GO" id="GO:0016740">
    <property type="term" value="F:transferase activity"/>
    <property type="evidence" value="ECO:0007669"/>
    <property type="project" value="UniProtKB-KW"/>
</dbReference>
<accession>A0A345P6L7</accession>
<dbReference type="NCBIfam" id="NF001423">
    <property type="entry name" value="PRK00299.1"/>
    <property type="match status" value="1"/>
</dbReference>
<protein>
    <submittedName>
        <fullName evidence="3">Sulfurtransferase TusA</fullName>
    </submittedName>
</protein>
<comment type="similarity">
    <text evidence="1">Belongs to the sulfur carrier protein TusA family.</text>
</comment>
<name>A0A345P6L7_9GAMM</name>
<dbReference type="InterPro" id="IPR001455">
    <property type="entry name" value="TusA-like"/>
</dbReference>
<dbReference type="AlphaFoldDB" id="A0A345P6L7"/>
<dbReference type="EMBL" id="CP031222">
    <property type="protein sequence ID" value="AXI02926.1"/>
    <property type="molecule type" value="Genomic_DNA"/>
</dbReference>
<evidence type="ECO:0000313" key="3">
    <source>
        <dbReference type="EMBL" id="AXI02926.1"/>
    </source>
</evidence>
<evidence type="ECO:0000256" key="1">
    <source>
        <dbReference type="ARBA" id="ARBA00008984"/>
    </source>
</evidence>
<gene>
    <name evidence="3" type="ORF">HYN46_08795</name>
</gene>
<dbReference type="Gene3D" id="3.30.110.40">
    <property type="entry name" value="TusA-like domain"/>
    <property type="match status" value="1"/>
</dbReference>
<dbReference type="InterPro" id="IPR036868">
    <property type="entry name" value="TusA-like_sf"/>
</dbReference>
<keyword evidence="3" id="KW-0808">Transferase</keyword>
<dbReference type="SUPFAM" id="SSF64307">
    <property type="entry name" value="SirA-like"/>
    <property type="match status" value="1"/>
</dbReference>
<dbReference type="OrthoDB" id="9797352at2"/>
<dbReference type="PROSITE" id="PS01148">
    <property type="entry name" value="UPF0033"/>
    <property type="match status" value="1"/>
</dbReference>
<evidence type="ECO:0000313" key="4">
    <source>
        <dbReference type="Proteomes" id="UP000253940"/>
    </source>
</evidence>
<dbReference type="PANTHER" id="PTHR33279:SF2">
    <property type="entry name" value="SULFUR CARRIER PROTEIN TUSA"/>
    <property type="match status" value="1"/>
</dbReference>
<sequence length="83" mass="9377">MVSAPHFLDTKGLICPEPVMMLHRAIRKIATGEILIIESTDPSSMRDIPKFCIHLGHELRSQEQIASANSSEKEIYRFEIIKG</sequence>